<accession>A0A2W2EQW3</accession>
<dbReference type="InterPro" id="IPR052044">
    <property type="entry name" value="PKS_Associated_Protein"/>
</dbReference>
<dbReference type="PANTHER" id="PTHR36114">
    <property type="entry name" value="16.7 KDA PROTEIN IN WHIE LOCUS"/>
    <property type="match status" value="1"/>
</dbReference>
<dbReference type="AlphaFoldDB" id="A0A2W2EQW3"/>
<dbReference type="EMBL" id="POUD01000315">
    <property type="protein sequence ID" value="PZG07014.1"/>
    <property type="molecule type" value="Genomic_DNA"/>
</dbReference>
<evidence type="ECO:0000313" key="3">
    <source>
        <dbReference type="Proteomes" id="UP000249304"/>
    </source>
</evidence>
<dbReference type="PANTHER" id="PTHR36114:SF1">
    <property type="entry name" value="16.7 KDA PROTEIN IN WHIE LOCUS"/>
    <property type="match status" value="1"/>
</dbReference>
<feature type="domain" description="Cupin type-2" evidence="1">
    <location>
        <begin position="37"/>
        <end position="96"/>
    </location>
</feature>
<evidence type="ECO:0000259" key="1">
    <source>
        <dbReference type="Pfam" id="PF07883"/>
    </source>
</evidence>
<proteinExistence type="predicted"/>
<dbReference type="Proteomes" id="UP000249304">
    <property type="component" value="Unassembled WGS sequence"/>
</dbReference>
<dbReference type="InterPro" id="IPR014710">
    <property type="entry name" value="RmlC-like_jellyroll"/>
</dbReference>
<gene>
    <name evidence="2" type="ORF">C1J01_41755</name>
</gene>
<dbReference type="InterPro" id="IPR011051">
    <property type="entry name" value="RmlC_Cupin_sf"/>
</dbReference>
<dbReference type="InterPro" id="IPR013096">
    <property type="entry name" value="Cupin_2"/>
</dbReference>
<dbReference type="SUPFAM" id="SSF51182">
    <property type="entry name" value="RmlC-like cupins"/>
    <property type="match status" value="1"/>
</dbReference>
<dbReference type="Gene3D" id="2.60.120.10">
    <property type="entry name" value="Jelly Rolls"/>
    <property type="match status" value="1"/>
</dbReference>
<dbReference type="CDD" id="cd02226">
    <property type="entry name" value="cupin_YdbB-like"/>
    <property type="match status" value="1"/>
</dbReference>
<comment type="caution">
    <text evidence="2">The sequence shown here is derived from an EMBL/GenBank/DDBJ whole genome shotgun (WGS) entry which is preliminary data.</text>
</comment>
<organism evidence="2 3">
    <name type="scientific">Nonomuraea aridisoli</name>
    <dbReference type="NCBI Taxonomy" id="2070368"/>
    <lineage>
        <taxon>Bacteria</taxon>
        <taxon>Bacillati</taxon>
        <taxon>Actinomycetota</taxon>
        <taxon>Actinomycetes</taxon>
        <taxon>Streptosporangiales</taxon>
        <taxon>Streptosporangiaceae</taxon>
        <taxon>Nonomuraea</taxon>
    </lineage>
</organism>
<keyword evidence="3" id="KW-1185">Reference proteome</keyword>
<evidence type="ECO:0000313" key="2">
    <source>
        <dbReference type="EMBL" id="PZG07014.1"/>
    </source>
</evidence>
<protein>
    <submittedName>
        <fullName evidence="2">Cupin domain-containing protein</fullName>
    </submittedName>
</protein>
<name>A0A2W2EQW3_9ACTN</name>
<reference evidence="2 3" key="1">
    <citation type="submission" date="2018-01" db="EMBL/GenBank/DDBJ databases">
        <title>Draft genome sequence of Nonomuraea sp. KC333.</title>
        <authorList>
            <person name="Sahin N."/>
            <person name="Saygin H."/>
            <person name="Ay H."/>
        </authorList>
    </citation>
    <scope>NUCLEOTIDE SEQUENCE [LARGE SCALE GENOMIC DNA]</scope>
    <source>
        <strain evidence="2 3">KC333</strain>
    </source>
</reference>
<dbReference type="OrthoDB" id="9794183at2"/>
<dbReference type="Pfam" id="PF07883">
    <property type="entry name" value="Cupin_2"/>
    <property type="match status" value="1"/>
</dbReference>
<sequence>MEPVSIQQVIASLPGPFQQRDLATANDTVVRVAMLDGEFPWHEHDEDELFLCWDGSFRIEMDGRTPVTLSAGELFVVPAGVRHRPVAERAAHVLMIERPETEQYGNRPTHLS</sequence>